<dbReference type="EMBL" id="KQ459220">
    <property type="protein sequence ID" value="KPJ02858.1"/>
    <property type="molecule type" value="Genomic_DNA"/>
</dbReference>
<organism evidence="1 2">
    <name type="scientific">Papilio xuthus</name>
    <name type="common">Asian swallowtail butterfly</name>
    <dbReference type="NCBI Taxonomy" id="66420"/>
    <lineage>
        <taxon>Eukaryota</taxon>
        <taxon>Metazoa</taxon>
        <taxon>Ecdysozoa</taxon>
        <taxon>Arthropoda</taxon>
        <taxon>Hexapoda</taxon>
        <taxon>Insecta</taxon>
        <taxon>Pterygota</taxon>
        <taxon>Neoptera</taxon>
        <taxon>Endopterygota</taxon>
        <taxon>Lepidoptera</taxon>
        <taxon>Glossata</taxon>
        <taxon>Ditrysia</taxon>
        <taxon>Papilionoidea</taxon>
        <taxon>Papilionidae</taxon>
        <taxon>Papilioninae</taxon>
        <taxon>Papilio</taxon>
    </lineage>
</organism>
<reference evidence="1 2" key="1">
    <citation type="journal article" date="2015" name="Nat. Commun.">
        <title>Outbred genome sequencing and CRISPR/Cas9 gene editing in butterflies.</title>
        <authorList>
            <person name="Li X."/>
            <person name="Fan D."/>
            <person name="Zhang W."/>
            <person name="Liu G."/>
            <person name="Zhang L."/>
            <person name="Zhao L."/>
            <person name="Fang X."/>
            <person name="Chen L."/>
            <person name="Dong Y."/>
            <person name="Chen Y."/>
            <person name="Ding Y."/>
            <person name="Zhao R."/>
            <person name="Feng M."/>
            <person name="Zhu Y."/>
            <person name="Feng Y."/>
            <person name="Jiang X."/>
            <person name="Zhu D."/>
            <person name="Xiang H."/>
            <person name="Feng X."/>
            <person name="Li S."/>
            <person name="Wang J."/>
            <person name="Zhang G."/>
            <person name="Kronforst M.R."/>
            <person name="Wang W."/>
        </authorList>
    </citation>
    <scope>NUCLEOTIDE SEQUENCE [LARGE SCALE GENOMIC DNA]</scope>
    <source>
        <strain evidence="1">Ya'a_city_454_Px</strain>
        <tissue evidence="1">Whole body</tissue>
    </source>
</reference>
<gene>
    <name evidence="1" type="ORF">RR46_02785</name>
</gene>
<protein>
    <submittedName>
        <fullName evidence="1">Uncharacterized protein</fullName>
    </submittedName>
</protein>
<evidence type="ECO:0000313" key="2">
    <source>
        <dbReference type="Proteomes" id="UP000053268"/>
    </source>
</evidence>
<name>A0A194QBE0_PAPXU</name>
<dbReference type="Proteomes" id="UP000053268">
    <property type="component" value="Unassembled WGS sequence"/>
</dbReference>
<proteinExistence type="predicted"/>
<accession>A0A194QBE0</accession>
<evidence type="ECO:0000313" key="1">
    <source>
        <dbReference type="EMBL" id="KPJ02858.1"/>
    </source>
</evidence>
<dbReference type="AlphaFoldDB" id="A0A194QBE0"/>
<sequence>MGQCVSRDHPGAYAFSRHYDAESLASSVSGYARKVSN</sequence>
<keyword evidence="2" id="KW-1185">Reference proteome</keyword>